<evidence type="ECO:0000256" key="8">
    <source>
        <dbReference type="ARBA" id="ARBA00023136"/>
    </source>
</evidence>
<comment type="subcellular location">
    <subcellularLocation>
        <location evidence="1">Cell inner membrane</location>
    </subcellularLocation>
</comment>
<evidence type="ECO:0000256" key="3">
    <source>
        <dbReference type="ARBA" id="ARBA00022475"/>
    </source>
</evidence>
<dbReference type="InterPro" id="IPR001478">
    <property type="entry name" value="PDZ"/>
</dbReference>
<accession>A0A1G5DP96</accession>
<keyword evidence="8" id="KW-0472">Membrane</keyword>
<evidence type="ECO:0000256" key="5">
    <source>
        <dbReference type="ARBA" id="ARBA00022692"/>
    </source>
</evidence>
<dbReference type="GO" id="GO:0005886">
    <property type="term" value="C:plasma membrane"/>
    <property type="evidence" value="ECO:0007669"/>
    <property type="project" value="UniProtKB-SubCell"/>
</dbReference>
<feature type="domain" description="PDZ" evidence="11">
    <location>
        <begin position="238"/>
        <end position="304"/>
    </location>
</feature>
<dbReference type="Pfam" id="PF11356">
    <property type="entry name" value="T2SSC"/>
    <property type="match status" value="1"/>
</dbReference>
<keyword evidence="5" id="KW-0812">Transmembrane</keyword>
<dbReference type="Gene3D" id="2.30.30.830">
    <property type="match status" value="1"/>
</dbReference>
<keyword evidence="13" id="KW-1185">Reference proteome</keyword>
<feature type="domain" description="Type II secretion system protein GspC N-terminal" evidence="10">
    <location>
        <begin position="29"/>
        <end position="176"/>
    </location>
</feature>
<evidence type="ECO:0000256" key="6">
    <source>
        <dbReference type="ARBA" id="ARBA00022927"/>
    </source>
</evidence>
<dbReference type="InterPro" id="IPR024961">
    <property type="entry name" value="T2SS_GspC_N"/>
</dbReference>
<evidence type="ECO:0000256" key="1">
    <source>
        <dbReference type="ARBA" id="ARBA00004533"/>
    </source>
</evidence>
<dbReference type="InterPro" id="IPR036034">
    <property type="entry name" value="PDZ_sf"/>
</dbReference>
<evidence type="ECO:0000256" key="7">
    <source>
        <dbReference type="ARBA" id="ARBA00022989"/>
    </source>
</evidence>
<keyword evidence="2" id="KW-0813">Transport</keyword>
<feature type="region of interest" description="Disordered" evidence="9">
    <location>
        <begin position="182"/>
        <end position="206"/>
    </location>
</feature>
<dbReference type="EMBL" id="FMUN01000003">
    <property type="protein sequence ID" value="SCY16208.1"/>
    <property type="molecule type" value="Genomic_DNA"/>
</dbReference>
<name>A0A1G5DP96_9GAMM</name>
<evidence type="ECO:0000313" key="13">
    <source>
        <dbReference type="Proteomes" id="UP000183104"/>
    </source>
</evidence>
<feature type="region of interest" description="Disordered" evidence="9">
    <location>
        <begin position="49"/>
        <end position="107"/>
    </location>
</feature>
<gene>
    <name evidence="12" type="ORF">SAMN05661077_1398</name>
</gene>
<dbReference type="Pfam" id="PF13180">
    <property type="entry name" value="PDZ_2"/>
    <property type="match status" value="1"/>
</dbReference>
<keyword evidence="6" id="KW-0653">Protein transport</keyword>
<dbReference type="NCBIfam" id="NF041515">
    <property type="entry name" value="GspC_delta"/>
    <property type="match status" value="1"/>
</dbReference>
<evidence type="ECO:0000256" key="2">
    <source>
        <dbReference type="ARBA" id="ARBA00022448"/>
    </source>
</evidence>
<proteinExistence type="predicted"/>
<sequence>MAHIPAPDMTSLLSRFSPTTGIRLAEGVLVVALGVALADLTWDVFPPSPPSAGLSQGPESPSVPGGFQAPVGGSPGAQGREGPVSESTRRLFGVPASEGNGPGADAPVRETRLDLTLKGILARQEGTQKVALIASGEGEEGVYRVGDSLPGGAEILRIEPRRVILRRNGVTEALNLEVTELEGRASRQGSAGSGSGIRKEGANRRVVSRRTVRQNLENLPSLLRQAKAVPHRVNGEPAGFRIVNIQSGSIYEDLGLREGDVVKSVNGQDIRTPSDALGAYRELKNADEYKVRLERDGQEQTLNYSVR</sequence>
<organism evidence="12 13">
    <name type="scientific">Thiohalorhabdus denitrificans</name>
    <dbReference type="NCBI Taxonomy" id="381306"/>
    <lineage>
        <taxon>Bacteria</taxon>
        <taxon>Pseudomonadati</taxon>
        <taxon>Pseudomonadota</taxon>
        <taxon>Gammaproteobacteria</taxon>
        <taxon>Thiohalorhabdales</taxon>
        <taxon>Thiohalorhabdaceae</taxon>
        <taxon>Thiohalorhabdus</taxon>
    </lineage>
</organism>
<dbReference type="GO" id="GO:0015031">
    <property type="term" value="P:protein transport"/>
    <property type="evidence" value="ECO:0007669"/>
    <property type="project" value="UniProtKB-KW"/>
</dbReference>
<keyword evidence="3" id="KW-1003">Cell membrane</keyword>
<evidence type="ECO:0000259" key="11">
    <source>
        <dbReference type="Pfam" id="PF13180"/>
    </source>
</evidence>
<keyword evidence="7" id="KW-1133">Transmembrane helix</keyword>
<evidence type="ECO:0000256" key="9">
    <source>
        <dbReference type="SAM" id="MobiDB-lite"/>
    </source>
</evidence>
<evidence type="ECO:0000259" key="10">
    <source>
        <dbReference type="Pfam" id="PF11356"/>
    </source>
</evidence>
<reference evidence="13" key="1">
    <citation type="submission" date="2016-10" db="EMBL/GenBank/DDBJ databases">
        <authorList>
            <person name="Varghese N."/>
        </authorList>
    </citation>
    <scope>NUCLEOTIDE SEQUENCE [LARGE SCALE GENOMIC DNA]</scope>
    <source>
        <strain evidence="13">HL 19</strain>
    </source>
</reference>
<keyword evidence="4" id="KW-0997">Cell inner membrane</keyword>
<dbReference type="SUPFAM" id="SSF50156">
    <property type="entry name" value="PDZ domain-like"/>
    <property type="match status" value="1"/>
</dbReference>
<dbReference type="OrthoDB" id="1491375at2"/>
<dbReference type="AlphaFoldDB" id="A0A1G5DP96"/>
<dbReference type="Proteomes" id="UP000183104">
    <property type="component" value="Unassembled WGS sequence"/>
</dbReference>
<dbReference type="STRING" id="381306.AN478_08155"/>
<protein>
    <submittedName>
        <fullName evidence="12">Type II secretion system protein C (GspC)</fullName>
    </submittedName>
</protein>
<dbReference type="Gene3D" id="2.30.42.10">
    <property type="match status" value="1"/>
</dbReference>
<evidence type="ECO:0000313" key="12">
    <source>
        <dbReference type="EMBL" id="SCY16208.1"/>
    </source>
</evidence>
<evidence type="ECO:0000256" key="4">
    <source>
        <dbReference type="ARBA" id="ARBA00022519"/>
    </source>
</evidence>